<keyword evidence="6 11" id="KW-0547">Nucleotide-binding</keyword>
<comment type="caution">
    <text evidence="13">The sequence shown here is derived from an EMBL/GenBank/DDBJ whole genome shotgun (WGS) entry which is preliminary data.</text>
</comment>
<comment type="pathway">
    <text evidence="3 11">Cofactor biosynthesis; thiamine diphosphate biosynthesis; 4-methyl-5-(2-phosphoethyl)-thiazole from 5-(2-hydroxyethyl)-4-methylthiazole: step 1/1.</text>
</comment>
<comment type="catalytic activity">
    <reaction evidence="1 11">
        <text>5-(2-hydroxyethyl)-4-methylthiazole + ATP = 4-methyl-5-(2-phosphooxyethyl)-thiazole + ADP + H(+)</text>
        <dbReference type="Rhea" id="RHEA:24212"/>
        <dbReference type="ChEBI" id="CHEBI:15378"/>
        <dbReference type="ChEBI" id="CHEBI:17957"/>
        <dbReference type="ChEBI" id="CHEBI:30616"/>
        <dbReference type="ChEBI" id="CHEBI:58296"/>
        <dbReference type="ChEBI" id="CHEBI:456216"/>
        <dbReference type="EC" id="2.7.1.50"/>
    </reaction>
</comment>
<sequence length="264" mass="27908">MRDFGKIIVGIREKKPLVYNITNLVVINISANALLSIGASPIMSFEKQEAADLVKISSALLINMGTPTQDTIETMIIAAKAANKIGIPIIFDPVGVGASSFRNDIANKILSEAKVDILKANASEVANLSGLKVQTKGVESCETIENITDITKNLAKELGCIVCTTGKTDVISDGNEVYLCENGHEALTKITGSGCMLGSIMGATAGVCGKDYLIAALCACLIMGISGEIAASKTNMLGSFQVEFFNALSIFEPETFNSARYKKL</sequence>
<evidence type="ECO:0000256" key="6">
    <source>
        <dbReference type="ARBA" id="ARBA00022741"/>
    </source>
</evidence>
<accession>A0A1X4XUX5</accession>
<feature type="binding site" evidence="11">
    <location>
        <position position="43"/>
    </location>
    <ligand>
        <name>substrate</name>
    </ligand>
</feature>
<evidence type="ECO:0000313" key="14">
    <source>
        <dbReference type="Proteomes" id="UP000194141"/>
    </source>
</evidence>
<dbReference type="InterPro" id="IPR000417">
    <property type="entry name" value="Hyethyz_kinase"/>
</dbReference>
<gene>
    <name evidence="11" type="primary">thiM</name>
    <name evidence="13" type="ORF">DESAMIL20_896</name>
</gene>
<dbReference type="STRING" id="1562698.DESAMIL20_896"/>
<evidence type="ECO:0000256" key="4">
    <source>
        <dbReference type="ARBA" id="ARBA00022679"/>
    </source>
</evidence>
<reference evidence="13 14" key="1">
    <citation type="journal article" date="2017" name="Front. Microbiol.">
        <title>Genome Sequence of Desulfurella amilsii Strain TR1 and Comparative Genomics of Desulfurellaceae Family.</title>
        <authorList>
            <person name="Florentino A.P."/>
            <person name="Stams A.J."/>
            <person name="Sanchez-Andrea I."/>
        </authorList>
    </citation>
    <scope>NUCLEOTIDE SEQUENCE [LARGE SCALE GENOMIC DNA]</scope>
    <source>
        <strain evidence="13 14">TR1</strain>
    </source>
</reference>
<dbReference type="EC" id="2.7.1.50" evidence="11"/>
<feature type="binding site" evidence="11">
    <location>
        <position position="165"/>
    </location>
    <ligand>
        <name>ATP</name>
        <dbReference type="ChEBI" id="CHEBI:30616"/>
    </ligand>
</feature>
<evidence type="ECO:0000256" key="12">
    <source>
        <dbReference type="SAM" id="Phobius"/>
    </source>
</evidence>
<evidence type="ECO:0000256" key="11">
    <source>
        <dbReference type="HAMAP-Rule" id="MF_00228"/>
    </source>
</evidence>
<evidence type="ECO:0000256" key="3">
    <source>
        <dbReference type="ARBA" id="ARBA00004868"/>
    </source>
</evidence>
<feature type="binding site" evidence="11">
    <location>
        <position position="119"/>
    </location>
    <ligand>
        <name>ATP</name>
        <dbReference type="ChEBI" id="CHEBI:30616"/>
    </ligand>
</feature>
<dbReference type="GO" id="GO:0009228">
    <property type="term" value="P:thiamine biosynthetic process"/>
    <property type="evidence" value="ECO:0007669"/>
    <property type="project" value="UniProtKB-KW"/>
</dbReference>
<evidence type="ECO:0000256" key="1">
    <source>
        <dbReference type="ARBA" id="ARBA00001771"/>
    </source>
</evidence>
<dbReference type="PRINTS" id="PR01099">
    <property type="entry name" value="HYETHTZKNASE"/>
</dbReference>
<dbReference type="SUPFAM" id="SSF53613">
    <property type="entry name" value="Ribokinase-like"/>
    <property type="match status" value="1"/>
</dbReference>
<evidence type="ECO:0000256" key="9">
    <source>
        <dbReference type="ARBA" id="ARBA00022842"/>
    </source>
</evidence>
<dbReference type="Gene3D" id="3.40.1190.20">
    <property type="match status" value="1"/>
</dbReference>
<evidence type="ECO:0000313" key="13">
    <source>
        <dbReference type="EMBL" id="OSS41343.1"/>
    </source>
</evidence>
<proteinExistence type="inferred from homology"/>
<feature type="binding site" evidence="11">
    <location>
        <position position="192"/>
    </location>
    <ligand>
        <name>substrate</name>
    </ligand>
</feature>
<dbReference type="OrthoDB" id="8909021at2"/>
<dbReference type="EMBL" id="MDSU01000018">
    <property type="protein sequence ID" value="OSS41343.1"/>
    <property type="molecule type" value="Genomic_DNA"/>
</dbReference>
<protein>
    <recommendedName>
        <fullName evidence="11">Hydroxyethylthiazole kinase</fullName>
        <ecNumber evidence="11">2.7.1.50</ecNumber>
    </recommendedName>
    <alternativeName>
        <fullName evidence="11">4-methyl-5-beta-hydroxyethylthiazole kinase</fullName>
        <shortName evidence="11">TH kinase</shortName>
        <shortName evidence="11">Thz kinase</shortName>
    </alternativeName>
</protein>
<dbReference type="RefSeq" id="WP_158090518.1">
    <property type="nucleotide sequence ID" value="NZ_MDSU01000018.1"/>
</dbReference>
<dbReference type="InterPro" id="IPR029056">
    <property type="entry name" value="Ribokinase-like"/>
</dbReference>
<dbReference type="UniPathway" id="UPA00060">
    <property type="reaction ID" value="UER00139"/>
</dbReference>
<dbReference type="NCBIfam" id="TIGR00694">
    <property type="entry name" value="thiM"/>
    <property type="match status" value="1"/>
</dbReference>
<evidence type="ECO:0000256" key="8">
    <source>
        <dbReference type="ARBA" id="ARBA00022840"/>
    </source>
</evidence>
<comment type="similarity">
    <text evidence="11">Belongs to the Thz kinase family.</text>
</comment>
<dbReference type="GO" id="GO:0009229">
    <property type="term" value="P:thiamine diphosphate biosynthetic process"/>
    <property type="evidence" value="ECO:0007669"/>
    <property type="project" value="UniProtKB-UniRule"/>
</dbReference>
<dbReference type="GO" id="GO:0004417">
    <property type="term" value="F:hydroxyethylthiazole kinase activity"/>
    <property type="evidence" value="ECO:0007669"/>
    <property type="project" value="UniProtKB-UniRule"/>
</dbReference>
<dbReference type="NCBIfam" id="NF006830">
    <property type="entry name" value="PRK09355.1"/>
    <property type="match status" value="1"/>
</dbReference>
<comment type="cofactor">
    <cofactor evidence="2 11">
        <name>Mg(2+)</name>
        <dbReference type="ChEBI" id="CHEBI:18420"/>
    </cofactor>
</comment>
<dbReference type="GO" id="GO:0000287">
    <property type="term" value="F:magnesium ion binding"/>
    <property type="evidence" value="ECO:0007669"/>
    <property type="project" value="UniProtKB-UniRule"/>
</dbReference>
<dbReference type="AlphaFoldDB" id="A0A1X4XUX5"/>
<dbReference type="HAMAP" id="MF_00228">
    <property type="entry name" value="Thz_kinase"/>
    <property type="match status" value="1"/>
</dbReference>
<evidence type="ECO:0000256" key="2">
    <source>
        <dbReference type="ARBA" id="ARBA00001946"/>
    </source>
</evidence>
<organism evidence="13 14">
    <name type="scientific">Desulfurella amilsii</name>
    <dbReference type="NCBI Taxonomy" id="1562698"/>
    <lineage>
        <taxon>Bacteria</taxon>
        <taxon>Pseudomonadati</taxon>
        <taxon>Campylobacterota</taxon>
        <taxon>Desulfurellia</taxon>
        <taxon>Desulfurellales</taxon>
        <taxon>Desulfurellaceae</taxon>
        <taxon>Desulfurella</taxon>
    </lineage>
</organism>
<dbReference type="CDD" id="cd01170">
    <property type="entry name" value="THZ_kinase"/>
    <property type="match status" value="1"/>
</dbReference>
<keyword evidence="12" id="KW-0812">Transmembrane</keyword>
<keyword evidence="12" id="KW-1133">Transmembrane helix</keyword>
<evidence type="ECO:0000256" key="7">
    <source>
        <dbReference type="ARBA" id="ARBA00022777"/>
    </source>
</evidence>
<keyword evidence="4 11" id="KW-0808">Transferase</keyword>
<keyword evidence="10 11" id="KW-0784">Thiamine biosynthesis</keyword>
<keyword evidence="7 11" id="KW-0418">Kinase</keyword>
<keyword evidence="9 11" id="KW-0460">Magnesium</keyword>
<evidence type="ECO:0000256" key="5">
    <source>
        <dbReference type="ARBA" id="ARBA00022723"/>
    </source>
</evidence>
<dbReference type="GO" id="GO:0005524">
    <property type="term" value="F:ATP binding"/>
    <property type="evidence" value="ECO:0007669"/>
    <property type="project" value="UniProtKB-UniRule"/>
</dbReference>
<comment type="function">
    <text evidence="11">Catalyzes the phosphorylation of the hydroxyl group of 4-methyl-5-beta-hydroxyethylthiazole (THZ).</text>
</comment>
<keyword evidence="12" id="KW-0472">Membrane</keyword>
<evidence type="ECO:0000256" key="10">
    <source>
        <dbReference type="ARBA" id="ARBA00022977"/>
    </source>
</evidence>
<dbReference type="Pfam" id="PF02110">
    <property type="entry name" value="HK"/>
    <property type="match status" value="1"/>
</dbReference>
<feature type="transmembrane region" description="Helical" evidence="12">
    <location>
        <begin position="21"/>
        <end position="43"/>
    </location>
</feature>
<dbReference type="PIRSF" id="PIRSF000513">
    <property type="entry name" value="Thz_kinase"/>
    <property type="match status" value="1"/>
</dbReference>
<dbReference type="Proteomes" id="UP000194141">
    <property type="component" value="Unassembled WGS sequence"/>
</dbReference>
<keyword evidence="8 11" id="KW-0067">ATP-binding</keyword>
<keyword evidence="14" id="KW-1185">Reference proteome</keyword>
<keyword evidence="5 11" id="KW-0479">Metal-binding</keyword>
<name>A0A1X4XUX5_9BACT</name>